<dbReference type="PROSITE" id="PS50835">
    <property type="entry name" value="IG_LIKE"/>
    <property type="match status" value="1"/>
</dbReference>
<feature type="transmembrane region" description="Helical" evidence="2">
    <location>
        <begin position="170"/>
        <end position="193"/>
    </location>
</feature>
<keyword evidence="3" id="KW-0732">Signal</keyword>
<keyword evidence="5" id="KW-1185">Reference proteome</keyword>
<sequence length="251" mass="28449">MMKMEMWLKRASLVLLTVAAAAMVILPETSVFLNDTEEKVEVPNGSTLTLYCCLETYHRSWISWNFISSRNISNSGELSKKMINRSASTSVTECKDRDKAHSLLGVNETHSGWYFCEVSVDIPQQMTFFSKRTEVVITSSMTAKSIVESTTSYVTSKQVTATSYTLQVEWWIWVLVGVSVFVLVILTVVCILLRRCCSRDRAEDPIYANTHSKQPSPGQPMNHLKTVSSSQNLRVPSPGQRYDEGKRRHRH</sequence>
<keyword evidence="2" id="KW-1133">Transmembrane helix</keyword>
<evidence type="ECO:0000259" key="4">
    <source>
        <dbReference type="PROSITE" id="PS50835"/>
    </source>
</evidence>
<accession>A0A9Y4TVR8</accession>
<dbReference type="SUPFAM" id="SSF48726">
    <property type="entry name" value="Immunoglobulin"/>
    <property type="match status" value="1"/>
</dbReference>
<dbReference type="RefSeq" id="XP_008296065.1">
    <property type="nucleotide sequence ID" value="XM_008297843.1"/>
</dbReference>
<dbReference type="SMART" id="SM00409">
    <property type="entry name" value="IG"/>
    <property type="match status" value="1"/>
</dbReference>
<evidence type="ECO:0000313" key="5">
    <source>
        <dbReference type="Proteomes" id="UP000694891"/>
    </source>
</evidence>
<dbReference type="InterPro" id="IPR036179">
    <property type="entry name" value="Ig-like_dom_sf"/>
</dbReference>
<dbReference type="AlphaFoldDB" id="A0A9Y4TVR8"/>
<evidence type="ECO:0000256" key="1">
    <source>
        <dbReference type="SAM" id="MobiDB-lite"/>
    </source>
</evidence>
<evidence type="ECO:0000256" key="3">
    <source>
        <dbReference type="SAM" id="SignalP"/>
    </source>
</evidence>
<feature type="region of interest" description="Disordered" evidence="1">
    <location>
        <begin position="207"/>
        <end position="251"/>
    </location>
</feature>
<reference evidence="6" key="1">
    <citation type="submission" date="2025-08" db="UniProtKB">
        <authorList>
            <consortium name="RefSeq"/>
        </authorList>
    </citation>
    <scope>IDENTIFICATION</scope>
</reference>
<name>A0A9Y4TVR8_9TELE</name>
<dbReference type="InterPro" id="IPR013783">
    <property type="entry name" value="Ig-like_fold"/>
</dbReference>
<gene>
    <name evidence="6" type="primary">LOC103369188</name>
</gene>
<dbReference type="InterPro" id="IPR007110">
    <property type="entry name" value="Ig-like_dom"/>
</dbReference>
<proteinExistence type="predicted"/>
<protein>
    <submittedName>
        <fullName evidence="6">Uncharacterized protein LOC103369188</fullName>
    </submittedName>
</protein>
<evidence type="ECO:0000313" key="6">
    <source>
        <dbReference type="RefSeq" id="XP_008296065.1"/>
    </source>
</evidence>
<organism evidence="5 6">
    <name type="scientific">Stegastes partitus</name>
    <name type="common">bicolor damselfish</name>
    <dbReference type="NCBI Taxonomy" id="144197"/>
    <lineage>
        <taxon>Eukaryota</taxon>
        <taxon>Metazoa</taxon>
        <taxon>Chordata</taxon>
        <taxon>Craniata</taxon>
        <taxon>Vertebrata</taxon>
        <taxon>Euteleostomi</taxon>
        <taxon>Actinopterygii</taxon>
        <taxon>Neopterygii</taxon>
        <taxon>Teleostei</taxon>
        <taxon>Neoteleostei</taxon>
        <taxon>Acanthomorphata</taxon>
        <taxon>Ovalentaria</taxon>
        <taxon>Pomacentridae</taxon>
        <taxon>Stegastes</taxon>
    </lineage>
</organism>
<dbReference type="InterPro" id="IPR003599">
    <property type="entry name" value="Ig_sub"/>
</dbReference>
<feature type="chain" id="PRO_5041239119" evidence="3">
    <location>
        <begin position="23"/>
        <end position="251"/>
    </location>
</feature>
<dbReference type="Gene3D" id="2.60.40.10">
    <property type="entry name" value="Immunoglobulins"/>
    <property type="match status" value="1"/>
</dbReference>
<feature type="compositionally biased region" description="Basic and acidic residues" evidence="1">
    <location>
        <begin position="241"/>
        <end position="251"/>
    </location>
</feature>
<keyword evidence="2" id="KW-0472">Membrane</keyword>
<feature type="compositionally biased region" description="Polar residues" evidence="1">
    <location>
        <begin position="225"/>
        <end position="234"/>
    </location>
</feature>
<dbReference type="GeneID" id="103369188"/>
<dbReference type="Proteomes" id="UP000694891">
    <property type="component" value="Unplaced"/>
</dbReference>
<feature type="domain" description="Ig-like" evidence="4">
    <location>
        <begin position="27"/>
        <end position="127"/>
    </location>
</feature>
<feature type="signal peptide" evidence="3">
    <location>
        <begin position="1"/>
        <end position="22"/>
    </location>
</feature>
<evidence type="ECO:0000256" key="2">
    <source>
        <dbReference type="SAM" id="Phobius"/>
    </source>
</evidence>
<keyword evidence="2" id="KW-0812">Transmembrane</keyword>